<evidence type="ECO:0008006" key="5">
    <source>
        <dbReference type="Google" id="ProtNLM"/>
    </source>
</evidence>
<name>E4XUT8_OIKDI</name>
<feature type="transmembrane region" description="Helical" evidence="1">
    <location>
        <begin position="58"/>
        <end position="79"/>
    </location>
</feature>
<accession>E4XUT8</accession>
<dbReference type="EMBL" id="FN655737">
    <property type="protein sequence ID" value="CBY40009.1"/>
    <property type="molecule type" value="Genomic_DNA"/>
</dbReference>
<evidence type="ECO:0000313" key="2">
    <source>
        <dbReference type="EMBL" id="CBY13485.1"/>
    </source>
</evidence>
<dbReference type="AlphaFoldDB" id="E4XUT8"/>
<proteinExistence type="predicted"/>
<dbReference type="EMBL" id="FN653191">
    <property type="protein sequence ID" value="CBY13485.1"/>
    <property type="molecule type" value="Genomic_DNA"/>
</dbReference>
<organism evidence="2">
    <name type="scientific">Oikopleura dioica</name>
    <name type="common">Tunicate</name>
    <dbReference type="NCBI Taxonomy" id="34765"/>
    <lineage>
        <taxon>Eukaryota</taxon>
        <taxon>Metazoa</taxon>
        <taxon>Chordata</taxon>
        <taxon>Tunicata</taxon>
        <taxon>Appendicularia</taxon>
        <taxon>Copelata</taxon>
        <taxon>Oikopleuridae</taxon>
        <taxon>Oikopleura</taxon>
    </lineage>
</organism>
<protein>
    <recommendedName>
        <fullName evidence="5">Transmembrane protein</fullName>
    </recommendedName>
</protein>
<keyword evidence="1" id="KW-0472">Membrane</keyword>
<dbReference type="OrthoDB" id="10389590at2759"/>
<evidence type="ECO:0000313" key="3">
    <source>
        <dbReference type="EMBL" id="CBY40009.1"/>
    </source>
</evidence>
<keyword evidence="1" id="KW-1133">Transmembrane helix</keyword>
<dbReference type="Proteomes" id="UP000001307">
    <property type="component" value="Unassembled WGS sequence"/>
</dbReference>
<dbReference type="InParanoid" id="E4XUT8"/>
<sequence>MITSQQDERILARKFWASFKTQNQCCLEEEFYKSCQQSCIDVQKAFFNSMLPQLGSTVLIIFFYQLFSACAALCFFHFFMPSNFYKAQVSRHSGGRR</sequence>
<keyword evidence="1" id="KW-0812">Transmembrane</keyword>
<keyword evidence="4" id="KW-1185">Reference proteome</keyword>
<evidence type="ECO:0000313" key="4">
    <source>
        <dbReference type="Proteomes" id="UP000001307"/>
    </source>
</evidence>
<dbReference type="Proteomes" id="UP000011014">
    <property type="component" value="Unassembled WGS sequence"/>
</dbReference>
<evidence type="ECO:0000256" key="1">
    <source>
        <dbReference type="SAM" id="Phobius"/>
    </source>
</evidence>
<reference evidence="2" key="1">
    <citation type="journal article" date="2010" name="Science">
        <title>Plasticity of animal genome architecture unmasked by rapid evolution of a pelagic tunicate.</title>
        <authorList>
            <person name="Denoeud F."/>
            <person name="Henriet S."/>
            <person name="Mungpakdee S."/>
            <person name="Aury J.M."/>
            <person name="Da Silva C."/>
            <person name="Brinkmann H."/>
            <person name="Mikhaleva J."/>
            <person name="Olsen L.C."/>
            <person name="Jubin C."/>
            <person name="Canestro C."/>
            <person name="Bouquet J.M."/>
            <person name="Danks G."/>
            <person name="Poulain J."/>
            <person name="Campsteijn C."/>
            <person name="Adamski M."/>
            <person name="Cross I."/>
            <person name="Yadetie F."/>
            <person name="Muffato M."/>
            <person name="Louis A."/>
            <person name="Butcher S."/>
            <person name="Tsagkogeorga G."/>
            <person name="Konrad A."/>
            <person name="Singh S."/>
            <person name="Jensen M.F."/>
            <person name="Cong E.H."/>
            <person name="Eikeseth-Otteraa H."/>
            <person name="Noel B."/>
            <person name="Anthouard V."/>
            <person name="Porcel B.M."/>
            <person name="Kachouri-Lafond R."/>
            <person name="Nishino A."/>
            <person name="Ugolini M."/>
            <person name="Chourrout P."/>
            <person name="Nishida H."/>
            <person name="Aasland R."/>
            <person name="Huzurbazar S."/>
            <person name="Westhof E."/>
            <person name="Delsuc F."/>
            <person name="Lehrach H."/>
            <person name="Reinhardt R."/>
            <person name="Weissenbach J."/>
            <person name="Roy S.W."/>
            <person name="Artiguenave F."/>
            <person name="Postlethwait J.H."/>
            <person name="Manak J.R."/>
            <person name="Thompson E.M."/>
            <person name="Jaillon O."/>
            <person name="Du Pasquier L."/>
            <person name="Boudinot P."/>
            <person name="Liberles D.A."/>
            <person name="Volff J.N."/>
            <person name="Philippe H."/>
            <person name="Lenhard B."/>
            <person name="Roest Crollius H."/>
            <person name="Wincker P."/>
            <person name="Chourrout D."/>
        </authorList>
    </citation>
    <scope>NUCLEOTIDE SEQUENCE [LARGE SCALE GENOMIC DNA]</scope>
</reference>
<gene>
    <name evidence="2" type="ORF">GSOID_T00004801001</name>
    <name evidence="3" type="ORF">GSOID_T00020613001</name>
</gene>